<dbReference type="EMBL" id="AODH01000053">
    <property type="protein sequence ID" value="EUJ35684.1"/>
    <property type="molecule type" value="Genomic_DNA"/>
</dbReference>
<evidence type="ECO:0000256" key="2">
    <source>
        <dbReference type="SAM" id="Phobius"/>
    </source>
</evidence>
<keyword evidence="3" id="KW-0732">Signal</keyword>
<dbReference type="NCBIfam" id="TIGR01167">
    <property type="entry name" value="LPXTG_anchor"/>
    <property type="match status" value="1"/>
</dbReference>
<protein>
    <recommendedName>
        <fullName evidence="6">Gram-positive cocci surface proteins LPxTG domain-containing protein</fullName>
    </recommendedName>
</protein>
<evidence type="ECO:0000256" key="1">
    <source>
        <dbReference type="SAM" id="MobiDB-lite"/>
    </source>
</evidence>
<accession>W7C883</accession>
<feature type="signal peptide" evidence="3">
    <location>
        <begin position="1"/>
        <end position="26"/>
    </location>
</feature>
<keyword evidence="2" id="KW-0812">Transmembrane</keyword>
<feature type="chain" id="PRO_5004892183" description="Gram-positive cocci surface proteins LPxTG domain-containing protein" evidence="3">
    <location>
        <begin position="27"/>
        <end position="122"/>
    </location>
</feature>
<keyword evidence="5" id="KW-1185">Reference proteome</keyword>
<dbReference type="STRING" id="1265861.BCAMP_11455"/>
<feature type="region of interest" description="Disordered" evidence="1">
    <location>
        <begin position="50"/>
        <end position="86"/>
    </location>
</feature>
<dbReference type="AlphaFoldDB" id="W7C883"/>
<keyword evidence="2" id="KW-1133">Transmembrane helix</keyword>
<reference evidence="4 5" key="1">
    <citation type="submission" date="2012-12" db="EMBL/GenBank/DDBJ databases">
        <title>Novel taxa of Listeriaceae from agricultural environments in the United States.</title>
        <authorList>
            <person name="den Bakker H.C."/>
            <person name="Allred A."/>
            <person name="Warchocki S."/>
            <person name="Wright E.M."/>
            <person name="Burrell A."/>
            <person name="Nightingale K.K."/>
            <person name="Kephart D."/>
            <person name="Wiedmann M."/>
        </authorList>
    </citation>
    <scope>NUCLEOTIDE SEQUENCE [LARGE SCALE GENOMIC DNA]</scope>
    <source>
        <strain evidence="4 5">FSL F6-1037</strain>
    </source>
</reference>
<dbReference type="Proteomes" id="UP000019243">
    <property type="component" value="Unassembled WGS sequence"/>
</dbReference>
<comment type="caution">
    <text evidence="4">The sequence shown here is derived from an EMBL/GenBank/DDBJ whole genome shotgun (WGS) entry which is preliminary data.</text>
</comment>
<organism evidence="4 5">
    <name type="scientific">Brochothrix campestris FSL F6-1037</name>
    <dbReference type="NCBI Taxonomy" id="1265861"/>
    <lineage>
        <taxon>Bacteria</taxon>
        <taxon>Bacillati</taxon>
        <taxon>Bacillota</taxon>
        <taxon>Bacilli</taxon>
        <taxon>Bacillales</taxon>
        <taxon>Listeriaceae</taxon>
        <taxon>Brochothrix</taxon>
    </lineage>
</organism>
<gene>
    <name evidence="4" type="ORF">BCAMP_11455</name>
</gene>
<dbReference type="RefSeq" id="WP_035315543.1">
    <property type="nucleotide sequence ID" value="NZ_AODH01000053.1"/>
</dbReference>
<evidence type="ECO:0008006" key="6">
    <source>
        <dbReference type="Google" id="ProtNLM"/>
    </source>
</evidence>
<name>W7C883_9LIST</name>
<evidence type="ECO:0000256" key="3">
    <source>
        <dbReference type="SAM" id="SignalP"/>
    </source>
</evidence>
<proteinExistence type="predicted"/>
<keyword evidence="2" id="KW-0472">Membrane</keyword>
<feature type="compositionally biased region" description="Low complexity" evidence="1">
    <location>
        <begin position="58"/>
        <end position="75"/>
    </location>
</feature>
<feature type="transmembrane region" description="Helical" evidence="2">
    <location>
        <begin position="95"/>
        <end position="113"/>
    </location>
</feature>
<evidence type="ECO:0000313" key="4">
    <source>
        <dbReference type="EMBL" id="EUJ35684.1"/>
    </source>
</evidence>
<evidence type="ECO:0000313" key="5">
    <source>
        <dbReference type="Proteomes" id="UP000019243"/>
    </source>
</evidence>
<sequence length="122" mass="13008">MYKKIFIILPLLMLAFMLGSVQLSKAAETQSYQSNAVTGFYGEYVFEEENTGGSNHETNTGSNNGASNNGSNTGSNGHGGLSSISQLPITGDQQSALPLIGGLLILAVATMCVRRRQEYQND</sequence>